<dbReference type="EMBL" id="ADBV01006382">
    <property type="protein sequence ID" value="EJW78593.1"/>
    <property type="molecule type" value="Genomic_DNA"/>
</dbReference>
<keyword evidence="4" id="KW-1015">Disulfide bond</keyword>
<dbReference type="SMART" id="SM00409">
    <property type="entry name" value="IG"/>
    <property type="match status" value="3"/>
</dbReference>
<protein>
    <recommendedName>
        <fullName evidence="7">Ig-like domain-containing protein</fullName>
    </recommendedName>
</protein>
<sequence length="420" mass="47138">MIGPERKKELMAMHLDGGASGDEISESISELPSVSEIAYKRPSAIPEGGIRKSVSGKMSRRRSSVDMRRENLAAEMLDKPSTPLRNIGPEGAPRILEIPENVTVIKNDTAVLKCKVEGNPAPTFKWSKGLVEIPYGGRCRIVTDQQDNSVNLVMQKCRSNDDGPYTLTIENKYGKDSASVKLLVISEAGLDFRSMLKHREHEEGGDEDDEKSTSSRTRSMTDAERRQSLFPGKKVEKWEEALENKTVQQQVDKICELKCTYSRPNAKIRWYKNKKEIFSGGLKYKIVTEKAVCTLIINNPEVDDSGKYTCEANGLPTTAVLTVDEPPMKYSFITPLPNTQEIYRTKQGVLTCKVNNKRAPLVWHHNGKPISDSDERFLIENDAIGRFTLTIKEVTNEDAGEWMAKITNEIYSKVEVYVEG</sequence>
<comment type="subcellular location">
    <subcellularLocation>
        <location evidence="1">Cytoplasm</location>
    </subcellularLocation>
</comment>
<feature type="domain" description="Ig-like" evidence="7">
    <location>
        <begin position="231"/>
        <end position="322"/>
    </location>
</feature>
<organism evidence="8 9">
    <name type="scientific">Wuchereria bancrofti</name>
    <dbReference type="NCBI Taxonomy" id="6293"/>
    <lineage>
        <taxon>Eukaryota</taxon>
        <taxon>Metazoa</taxon>
        <taxon>Ecdysozoa</taxon>
        <taxon>Nematoda</taxon>
        <taxon>Chromadorea</taxon>
        <taxon>Rhabditida</taxon>
        <taxon>Spirurina</taxon>
        <taxon>Spiruromorpha</taxon>
        <taxon>Filarioidea</taxon>
        <taxon>Onchocercidae</taxon>
        <taxon>Wuchereria</taxon>
    </lineage>
</organism>
<evidence type="ECO:0000256" key="4">
    <source>
        <dbReference type="ARBA" id="ARBA00023157"/>
    </source>
</evidence>
<dbReference type="AlphaFoldDB" id="J9E911"/>
<dbReference type="Pfam" id="PF07679">
    <property type="entry name" value="I-set"/>
    <property type="match status" value="3"/>
</dbReference>
<dbReference type="InterPro" id="IPR052385">
    <property type="entry name" value="Obscurin/Obscurin-like_Reg"/>
</dbReference>
<evidence type="ECO:0000313" key="8">
    <source>
        <dbReference type="EMBL" id="EJW78593.1"/>
    </source>
</evidence>
<proteinExistence type="predicted"/>
<feature type="domain" description="Ig-like" evidence="7">
    <location>
        <begin position="326"/>
        <end position="415"/>
    </location>
</feature>
<evidence type="ECO:0000259" key="7">
    <source>
        <dbReference type="PROSITE" id="PS50835"/>
    </source>
</evidence>
<evidence type="ECO:0000256" key="2">
    <source>
        <dbReference type="ARBA" id="ARBA00022490"/>
    </source>
</evidence>
<dbReference type="FunFam" id="2.60.40.10:FF:000107">
    <property type="entry name" value="Myosin, light chain kinase a"/>
    <property type="match status" value="1"/>
</dbReference>
<dbReference type="InterPro" id="IPR003599">
    <property type="entry name" value="Ig_sub"/>
</dbReference>
<dbReference type="InterPro" id="IPR003598">
    <property type="entry name" value="Ig_sub2"/>
</dbReference>
<evidence type="ECO:0000256" key="5">
    <source>
        <dbReference type="ARBA" id="ARBA00023319"/>
    </source>
</evidence>
<name>J9E911_WUCBA</name>
<keyword evidence="3" id="KW-0597">Phosphoprotein</keyword>
<dbReference type="Gene3D" id="2.60.40.10">
    <property type="entry name" value="Immunoglobulins"/>
    <property type="match status" value="3"/>
</dbReference>
<evidence type="ECO:0000256" key="3">
    <source>
        <dbReference type="ARBA" id="ARBA00022553"/>
    </source>
</evidence>
<feature type="compositionally biased region" description="Basic and acidic residues" evidence="6">
    <location>
        <begin position="219"/>
        <end position="229"/>
    </location>
</feature>
<dbReference type="InterPro" id="IPR013783">
    <property type="entry name" value="Ig-like_fold"/>
</dbReference>
<dbReference type="GO" id="GO:0005737">
    <property type="term" value="C:cytoplasm"/>
    <property type="evidence" value="ECO:0007669"/>
    <property type="project" value="UniProtKB-SubCell"/>
</dbReference>
<feature type="region of interest" description="Disordered" evidence="6">
    <location>
        <begin position="198"/>
        <end position="229"/>
    </location>
</feature>
<keyword evidence="5" id="KW-0393">Immunoglobulin domain</keyword>
<accession>J9E911</accession>
<dbReference type="PROSITE" id="PS50835">
    <property type="entry name" value="IG_LIKE"/>
    <property type="match status" value="3"/>
</dbReference>
<dbReference type="SUPFAM" id="SSF48726">
    <property type="entry name" value="Immunoglobulin"/>
    <property type="match status" value="3"/>
</dbReference>
<dbReference type="CDD" id="cd00096">
    <property type="entry name" value="Ig"/>
    <property type="match status" value="1"/>
</dbReference>
<dbReference type="InterPro" id="IPR013098">
    <property type="entry name" value="Ig_I-set"/>
</dbReference>
<dbReference type="SMART" id="SM00408">
    <property type="entry name" value="IGc2"/>
    <property type="match status" value="2"/>
</dbReference>
<comment type="caution">
    <text evidence="8">The sequence shown here is derived from an EMBL/GenBank/DDBJ whole genome shotgun (WGS) entry which is preliminary data.</text>
</comment>
<reference evidence="9" key="1">
    <citation type="submission" date="2012-08" db="EMBL/GenBank/DDBJ databases">
        <title>The Genome Sequence of Wuchereria bancrofti.</title>
        <authorList>
            <person name="Nutman T.B."/>
            <person name="Fink D.L."/>
            <person name="Russ C."/>
            <person name="Young S."/>
            <person name="Zeng Q."/>
            <person name="Koehrsen M."/>
            <person name="Alvarado L."/>
            <person name="Berlin A."/>
            <person name="Chapman S.B."/>
            <person name="Chen Z."/>
            <person name="Freedman E."/>
            <person name="Gellesch M."/>
            <person name="Goldberg J."/>
            <person name="Griggs A."/>
            <person name="Gujja S."/>
            <person name="Heilman E.R."/>
            <person name="Heiman D."/>
            <person name="Hepburn T."/>
            <person name="Howarth C."/>
            <person name="Jen D."/>
            <person name="Larson L."/>
            <person name="Lewis B."/>
            <person name="Mehta T."/>
            <person name="Park D."/>
            <person name="Pearson M."/>
            <person name="Roberts A."/>
            <person name="Saif S."/>
            <person name="Shea T."/>
            <person name="Shenoy N."/>
            <person name="Sisk P."/>
            <person name="Stolte C."/>
            <person name="Sykes S."/>
            <person name="Walk T."/>
            <person name="White J."/>
            <person name="Yandava C."/>
            <person name="Haas B."/>
            <person name="Henn M.R."/>
            <person name="Nusbaum C."/>
            <person name="Birren B."/>
        </authorList>
    </citation>
    <scope>NUCLEOTIDE SEQUENCE [LARGE SCALE GENOMIC DNA]</scope>
    <source>
        <strain evidence="9">NA</strain>
    </source>
</reference>
<dbReference type="PANTHER" id="PTHR35971">
    <property type="entry name" value="SI:DKEY-31G6.6"/>
    <property type="match status" value="1"/>
</dbReference>
<dbReference type="PANTHER" id="PTHR35971:SF5">
    <property type="entry name" value="OBSCURIN LIKE CYTOSKELETAL ADAPTOR 1"/>
    <property type="match status" value="1"/>
</dbReference>
<evidence type="ECO:0000256" key="6">
    <source>
        <dbReference type="SAM" id="MobiDB-lite"/>
    </source>
</evidence>
<evidence type="ECO:0000313" key="9">
    <source>
        <dbReference type="Proteomes" id="UP000004810"/>
    </source>
</evidence>
<keyword evidence="2" id="KW-0963">Cytoplasm</keyword>
<dbReference type="InterPro" id="IPR036179">
    <property type="entry name" value="Ig-like_dom_sf"/>
</dbReference>
<evidence type="ECO:0000256" key="1">
    <source>
        <dbReference type="ARBA" id="ARBA00004496"/>
    </source>
</evidence>
<dbReference type="Proteomes" id="UP000004810">
    <property type="component" value="Unassembled WGS sequence"/>
</dbReference>
<feature type="domain" description="Ig-like" evidence="7">
    <location>
        <begin position="93"/>
        <end position="186"/>
    </location>
</feature>
<gene>
    <name evidence="8" type="ORF">WUBG_10498</name>
</gene>
<dbReference type="InterPro" id="IPR007110">
    <property type="entry name" value="Ig-like_dom"/>
</dbReference>